<reference evidence="8 9" key="1">
    <citation type="journal article" date="2020" name="ISME J.">
        <title>Uncovering the hidden diversity of litter-decomposition mechanisms in mushroom-forming fungi.</title>
        <authorList>
            <person name="Floudas D."/>
            <person name="Bentzer J."/>
            <person name="Ahren D."/>
            <person name="Johansson T."/>
            <person name="Persson P."/>
            <person name="Tunlid A."/>
        </authorList>
    </citation>
    <scope>NUCLEOTIDE SEQUENCE [LARGE SCALE GENOMIC DNA]</scope>
    <source>
        <strain evidence="8 9">CBS 101986</strain>
    </source>
</reference>
<name>A0A8H5BQU2_9AGAR</name>
<dbReference type="AlphaFoldDB" id="A0A8H5BQU2"/>
<dbReference type="InterPro" id="IPR039993">
    <property type="entry name" value="NDUFB10"/>
</dbReference>
<evidence type="ECO:0000313" key="8">
    <source>
        <dbReference type="EMBL" id="KAF5327534.1"/>
    </source>
</evidence>
<keyword evidence="6" id="KW-0496">Mitochondrion</keyword>
<keyword evidence="5" id="KW-0249">Electron transport</keyword>
<evidence type="ECO:0000256" key="2">
    <source>
        <dbReference type="ARBA" id="ARBA00022448"/>
    </source>
</evidence>
<keyword evidence="3" id="KW-0679">Respiratory chain</keyword>
<evidence type="ECO:0000256" key="6">
    <source>
        <dbReference type="ARBA" id="ARBA00023128"/>
    </source>
</evidence>
<dbReference type="PANTHER" id="PTHR13094:SF1">
    <property type="entry name" value="NADH DEHYDROGENASE [UBIQUINONE] 1 BETA SUBCOMPLEX SUBUNIT 10"/>
    <property type="match status" value="1"/>
</dbReference>
<protein>
    <recommendedName>
        <fullName evidence="10">NADH-ubiquinone oxidoreductase 12 kDa subunit</fullName>
    </recommendedName>
</protein>
<comment type="subcellular location">
    <subcellularLocation>
        <location evidence="1">Mitochondrion inner membrane</location>
        <topology evidence="1">Peripheral membrane protein</topology>
        <orientation evidence="1">Matrix side</orientation>
    </subcellularLocation>
</comment>
<dbReference type="PANTHER" id="PTHR13094">
    <property type="entry name" value="NADH-UBIQUINONE OXIDOREDUCTASE PDSW SUBUNIT"/>
    <property type="match status" value="1"/>
</dbReference>
<evidence type="ECO:0000256" key="1">
    <source>
        <dbReference type="ARBA" id="ARBA00004443"/>
    </source>
</evidence>
<evidence type="ECO:0008006" key="10">
    <source>
        <dbReference type="Google" id="ProtNLM"/>
    </source>
</evidence>
<gene>
    <name evidence="8" type="ORF">D9619_004365</name>
</gene>
<keyword evidence="9" id="KW-1185">Reference proteome</keyword>
<dbReference type="GO" id="GO:0005743">
    <property type="term" value="C:mitochondrial inner membrane"/>
    <property type="evidence" value="ECO:0007669"/>
    <property type="project" value="UniProtKB-SubCell"/>
</dbReference>
<proteinExistence type="predicted"/>
<organism evidence="8 9">
    <name type="scientific">Psilocybe cf. subviscida</name>
    <dbReference type="NCBI Taxonomy" id="2480587"/>
    <lineage>
        <taxon>Eukaryota</taxon>
        <taxon>Fungi</taxon>
        <taxon>Dikarya</taxon>
        <taxon>Basidiomycota</taxon>
        <taxon>Agaricomycotina</taxon>
        <taxon>Agaricomycetes</taxon>
        <taxon>Agaricomycetidae</taxon>
        <taxon>Agaricales</taxon>
        <taxon>Agaricineae</taxon>
        <taxon>Strophariaceae</taxon>
        <taxon>Psilocybe</taxon>
    </lineage>
</organism>
<evidence type="ECO:0000256" key="5">
    <source>
        <dbReference type="ARBA" id="ARBA00022982"/>
    </source>
</evidence>
<evidence type="ECO:0000256" key="4">
    <source>
        <dbReference type="ARBA" id="ARBA00022792"/>
    </source>
</evidence>
<accession>A0A8H5BQU2</accession>
<comment type="caution">
    <text evidence="8">The sequence shown here is derived from an EMBL/GenBank/DDBJ whole genome shotgun (WGS) entry which is preliminary data.</text>
</comment>
<sequence length="78" mass="9277">MPVNEAQLAEVKAKLQAREDHIRESWVKAMELRLVQHELNKCHLAEGVNHYENCRWLSEKYLDMLKTNKLQGYKKIDI</sequence>
<keyword evidence="4" id="KW-0999">Mitochondrion inner membrane</keyword>
<evidence type="ECO:0000256" key="7">
    <source>
        <dbReference type="ARBA" id="ARBA00023136"/>
    </source>
</evidence>
<keyword evidence="2" id="KW-0813">Transport</keyword>
<dbReference type="OrthoDB" id="10252718at2759"/>
<dbReference type="EMBL" id="JAACJJ010000014">
    <property type="protein sequence ID" value="KAF5327534.1"/>
    <property type="molecule type" value="Genomic_DNA"/>
</dbReference>
<evidence type="ECO:0000313" key="9">
    <source>
        <dbReference type="Proteomes" id="UP000567179"/>
    </source>
</evidence>
<evidence type="ECO:0000256" key="3">
    <source>
        <dbReference type="ARBA" id="ARBA00022660"/>
    </source>
</evidence>
<dbReference type="Proteomes" id="UP000567179">
    <property type="component" value="Unassembled WGS sequence"/>
</dbReference>
<keyword evidence="7" id="KW-0472">Membrane</keyword>